<evidence type="ECO:0000313" key="3">
    <source>
        <dbReference type="EMBL" id="KAF2119778.1"/>
    </source>
</evidence>
<organism evidence="3 4">
    <name type="scientific">Lophiotrema nucula</name>
    <dbReference type="NCBI Taxonomy" id="690887"/>
    <lineage>
        <taxon>Eukaryota</taxon>
        <taxon>Fungi</taxon>
        <taxon>Dikarya</taxon>
        <taxon>Ascomycota</taxon>
        <taxon>Pezizomycotina</taxon>
        <taxon>Dothideomycetes</taxon>
        <taxon>Pleosporomycetidae</taxon>
        <taxon>Pleosporales</taxon>
        <taxon>Lophiotremataceae</taxon>
        <taxon>Lophiotrema</taxon>
    </lineage>
</organism>
<feature type="region of interest" description="Disordered" evidence="1">
    <location>
        <begin position="1"/>
        <end position="22"/>
    </location>
</feature>
<reference evidence="3" key="1">
    <citation type="journal article" date="2020" name="Stud. Mycol.">
        <title>101 Dothideomycetes genomes: a test case for predicting lifestyles and emergence of pathogens.</title>
        <authorList>
            <person name="Haridas S."/>
            <person name="Albert R."/>
            <person name="Binder M."/>
            <person name="Bloem J."/>
            <person name="Labutti K."/>
            <person name="Salamov A."/>
            <person name="Andreopoulos B."/>
            <person name="Baker S."/>
            <person name="Barry K."/>
            <person name="Bills G."/>
            <person name="Bluhm B."/>
            <person name="Cannon C."/>
            <person name="Castanera R."/>
            <person name="Culley D."/>
            <person name="Daum C."/>
            <person name="Ezra D."/>
            <person name="Gonzalez J."/>
            <person name="Henrissat B."/>
            <person name="Kuo A."/>
            <person name="Liang C."/>
            <person name="Lipzen A."/>
            <person name="Lutzoni F."/>
            <person name="Magnuson J."/>
            <person name="Mondo S."/>
            <person name="Nolan M."/>
            <person name="Ohm R."/>
            <person name="Pangilinan J."/>
            <person name="Park H.-J."/>
            <person name="Ramirez L."/>
            <person name="Alfaro M."/>
            <person name="Sun H."/>
            <person name="Tritt A."/>
            <person name="Yoshinaga Y."/>
            <person name="Zwiers L.-H."/>
            <person name="Turgeon B."/>
            <person name="Goodwin S."/>
            <person name="Spatafora J."/>
            <person name="Crous P."/>
            <person name="Grigoriev I."/>
        </authorList>
    </citation>
    <scope>NUCLEOTIDE SEQUENCE</scope>
    <source>
        <strain evidence="3">CBS 627.86</strain>
    </source>
</reference>
<protein>
    <recommendedName>
        <fullName evidence="2">C2H2-type domain-containing protein</fullName>
    </recommendedName>
</protein>
<dbReference type="OrthoDB" id="10056939at2759"/>
<evidence type="ECO:0000256" key="1">
    <source>
        <dbReference type="SAM" id="MobiDB-lite"/>
    </source>
</evidence>
<proteinExistence type="predicted"/>
<sequence>MDPSAPKWGQTNTGWPGVSTNELSAPLAGNEVSSVAVNDVGLEPIYDPDLESISDNFALDDRINYYLAYVKIETKRSILHLLETAADAAIKNDTNDNSLSSYVGPTTTTTIARATPGLPYDDANCQAGEQIEDQPMSSPPPLEEPIYLGVDDQDLAKVTETAGMRRHTYSSNESDRSGSVRAAGRPFYSDSSLPSLHFPQQNHSSQMPHPLLSKGIAVPTPRNIGPRQSALPTHDSGARDPFPQPDRNERSHHNSTTGAASSRPHQPTHRHVFPRISAAVPAGRLICGIDGCPATIKGKSELKRHQDSIHFGMNFVCLFPRCPERGQIYRKDKIKRHLKNFHGMEDVKAVPKAWWWPLFWFEPRQGWACNLCFEYLGTWERDRRQISGHVRECSNGDEARGLRWPNGSATGYEDEDSICRAFRRSGSLEDAQQAPNHFAVEGEAELEADSEEYCHPAF</sequence>
<feature type="domain" description="C2H2-type" evidence="2">
    <location>
        <begin position="287"/>
        <end position="310"/>
    </location>
</feature>
<evidence type="ECO:0000313" key="4">
    <source>
        <dbReference type="Proteomes" id="UP000799770"/>
    </source>
</evidence>
<accession>A0A6A5ZMT9</accession>
<feature type="region of interest" description="Disordered" evidence="1">
    <location>
        <begin position="161"/>
        <end position="269"/>
    </location>
</feature>
<keyword evidence="4" id="KW-1185">Reference proteome</keyword>
<dbReference type="AlphaFoldDB" id="A0A6A5ZMT9"/>
<evidence type="ECO:0000259" key="2">
    <source>
        <dbReference type="PROSITE" id="PS00028"/>
    </source>
</evidence>
<dbReference type="Proteomes" id="UP000799770">
    <property type="component" value="Unassembled WGS sequence"/>
</dbReference>
<dbReference type="EMBL" id="ML977315">
    <property type="protein sequence ID" value="KAF2119778.1"/>
    <property type="molecule type" value="Genomic_DNA"/>
</dbReference>
<feature type="compositionally biased region" description="Polar residues" evidence="1">
    <location>
        <begin position="189"/>
        <end position="207"/>
    </location>
</feature>
<dbReference type="PROSITE" id="PS00028">
    <property type="entry name" value="ZINC_FINGER_C2H2_1"/>
    <property type="match status" value="1"/>
</dbReference>
<name>A0A6A5ZMT9_9PLEO</name>
<feature type="compositionally biased region" description="Polar residues" evidence="1">
    <location>
        <begin position="9"/>
        <end position="22"/>
    </location>
</feature>
<gene>
    <name evidence="3" type="ORF">BDV96DRAFT_353133</name>
</gene>
<dbReference type="InterPro" id="IPR013087">
    <property type="entry name" value="Znf_C2H2_type"/>
</dbReference>
<feature type="compositionally biased region" description="Polar residues" evidence="1">
    <location>
        <begin position="254"/>
        <end position="265"/>
    </location>
</feature>